<dbReference type="SUPFAM" id="SSF48264">
    <property type="entry name" value="Cytochrome P450"/>
    <property type="match status" value="1"/>
</dbReference>
<dbReference type="PRINTS" id="PR00463">
    <property type="entry name" value="EP450I"/>
</dbReference>
<dbReference type="GO" id="GO:0005506">
    <property type="term" value="F:iron ion binding"/>
    <property type="evidence" value="ECO:0007669"/>
    <property type="project" value="InterPro"/>
</dbReference>
<dbReference type="PANTHER" id="PTHR24282:SF31">
    <property type="entry name" value="CYTOCHROME P450 734A2"/>
    <property type="match status" value="1"/>
</dbReference>
<evidence type="ECO:0000256" key="10">
    <source>
        <dbReference type="ARBA" id="ARBA00023136"/>
    </source>
</evidence>
<keyword evidence="3 11" id="KW-0349">Heme</keyword>
<evidence type="ECO:0000256" key="1">
    <source>
        <dbReference type="ARBA" id="ARBA00004167"/>
    </source>
</evidence>
<evidence type="ECO:0000256" key="8">
    <source>
        <dbReference type="ARBA" id="ARBA00023004"/>
    </source>
</evidence>
<keyword evidence="10" id="KW-0472">Membrane</keyword>
<reference evidence="13" key="3">
    <citation type="submission" date="2021-05" db="UniProtKB">
        <authorList>
            <consortium name="EnsemblPlants"/>
        </authorList>
    </citation>
    <scope>IDENTIFICATION</scope>
    <source>
        <strain evidence="13">cv. B73</strain>
    </source>
</reference>
<dbReference type="Gramene" id="Zm00001eb235360_T003">
    <property type="protein sequence ID" value="Zm00001eb235360_P003"/>
    <property type="gene ID" value="Zm00001eb235360"/>
</dbReference>
<evidence type="ECO:0000256" key="2">
    <source>
        <dbReference type="ARBA" id="ARBA00010617"/>
    </source>
</evidence>
<dbReference type="Proteomes" id="UP000007305">
    <property type="component" value="Chromosome 5"/>
</dbReference>
<dbReference type="Gene3D" id="1.10.630.10">
    <property type="entry name" value="Cytochrome P450"/>
    <property type="match status" value="1"/>
</dbReference>
<dbReference type="EnsemblPlants" id="Zm00001eb235360_T003">
    <property type="protein sequence ID" value="Zm00001eb235360_P003"/>
    <property type="gene ID" value="Zm00001eb235360"/>
</dbReference>
<feature type="binding site" description="axial binding residue" evidence="11">
    <location>
        <position position="776"/>
    </location>
    <ligand>
        <name>heme</name>
        <dbReference type="ChEBI" id="CHEBI:30413"/>
    </ligand>
    <ligandPart>
        <name>Fe</name>
        <dbReference type="ChEBI" id="CHEBI:18248"/>
    </ligandPart>
</feature>
<dbReference type="InterPro" id="IPR036396">
    <property type="entry name" value="Cyt_P450_sf"/>
</dbReference>
<evidence type="ECO:0000256" key="3">
    <source>
        <dbReference type="ARBA" id="ARBA00022617"/>
    </source>
</evidence>
<dbReference type="GO" id="GO:0016131">
    <property type="term" value="P:brassinosteroid metabolic process"/>
    <property type="evidence" value="ECO:0000318"/>
    <property type="project" value="GO_Central"/>
</dbReference>
<evidence type="ECO:0000313" key="13">
    <source>
        <dbReference type="EnsemblPlants" id="Zm00001eb235360_P003"/>
    </source>
</evidence>
<dbReference type="CDD" id="cd20639">
    <property type="entry name" value="CYP734"/>
    <property type="match status" value="1"/>
</dbReference>
<dbReference type="GO" id="GO:0004497">
    <property type="term" value="F:monooxygenase activity"/>
    <property type="evidence" value="ECO:0000318"/>
    <property type="project" value="GO_Central"/>
</dbReference>
<dbReference type="PANTHER" id="PTHR24282">
    <property type="entry name" value="CYTOCHROME P450 FAMILY MEMBER"/>
    <property type="match status" value="1"/>
</dbReference>
<dbReference type="GO" id="GO:0016020">
    <property type="term" value="C:membrane"/>
    <property type="evidence" value="ECO:0007669"/>
    <property type="project" value="UniProtKB-SubCell"/>
</dbReference>
<keyword evidence="4" id="KW-0812">Transmembrane</keyword>
<dbReference type="FunFam" id="1.10.630.10:FF:000029">
    <property type="entry name" value="Cytochrome P450 734A1"/>
    <property type="match status" value="1"/>
</dbReference>
<evidence type="ECO:0000256" key="4">
    <source>
        <dbReference type="ARBA" id="ARBA00022692"/>
    </source>
</evidence>
<protein>
    <recommendedName>
        <fullName evidence="15">Cytochrome P450 734A1</fullName>
    </recommendedName>
</protein>
<keyword evidence="14" id="KW-1185">Reference proteome</keyword>
<accession>A0A804PFY7</accession>
<evidence type="ECO:0000256" key="11">
    <source>
        <dbReference type="PIRSR" id="PIRSR602401-1"/>
    </source>
</evidence>
<feature type="compositionally biased region" description="Acidic residues" evidence="12">
    <location>
        <begin position="74"/>
        <end position="92"/>
    </location>
</feature>
<keyword evidence="6" id="KW-1133">Transmembrane helix</keyword>
<name>A0A804PFY7_MAIZE</name>
<organism evidence="13 14">
    <name type="scientific">Zea mays</name>
    <name type="common">Maize</name>
    <dbReference type="NCBI Taxonomy" id="4577"/>
    <lineage>
        <taxon>Eukaryota</taxon>
        <taxon>Viridiplantae</taxon>
        <taxon>Streptophyta</taxon>
        <taxon>Embryophyta</taxon>
        <taxon>Tracheophyta</taxon>
        <taxon>Spermatophyta</taxon>
        <taxon>Magnoliopsida</taxon>
        <taxon>Liliopsida</taxon>
        <taxon>Poales</taxon>
        <taxon>Poaceae</taxon>
        <taxon>PACMAD clade</taxon>
        <taxon>Panicoideae</taxon>
        <taxon>Andropogonodae</taxon>
        <taxon>Andropogoneae</taxon>
        <taxon>Tripsacinae</taxon>
        <taxon>Zea</taxon>
    </lineage>
</organism>
<keyword evidence="5 11" id="KW-0479">Metal-binding</keyword>
<evidence type="ECO:0000256" key="12">
    <source>
        <dbReference type="SAM" id="MobiDB-lite"/>
    </source>
</evidence>
<dbReference type="InterPro" id="IPR050665">
    <property type="entry name" value="Cytochrome_P450_Monooxygen"/>
</dbReference>
<dbReference type="Pfam" id="PF00067">
    <property type="entry name" value="p450"/>
    <property type="match status" value="1"/>
</dbReference>
<keyword evidence="7" id="KW-0560">Oxidoreductase</keyword>
<comment type="cofactor">
    <cofactor evidence="11">
        <name>heme</name>
        <dbReference type="ChEBI" id="CHEBI:30413"/>
    </cofactor>
</comment>
<reference evidence="13" key="2">
    <citation type="submission" date="2019-07" db="EMBL/GenBank/DDBJ databases">
        <authorList>
            <person name="Seetharam A."/>
            <person name="Woodhouse M."/>
            <person name="Cannon E."/>
        </authorList>
    </citation>
    <scope>NUCLEOTIDE SEQUENCE [LARGE SCALE GENOMIC DNA]</scope>
    <source>
        <strain evidence="13">cv. B73</strain>
    </source>
</reference>
<keyword evidence="9" id="KW-0503">Monooxygenase</keyword>
<feature type="region of interest" description="Disordered" evidence="12">
    <location>
        <begin position="72"/>
        <end position="103"/>
    </location>
</feature>
<dbReference type="InterPro" id="IPR001128">
    <property type="entry name" value="Cyt_P450"/>
</dbReference>
<evidence type="ECO:0000256" key="5">
    <source>
        <dbReference type="ARBA" id="ARBA00022723"/>
    </source>
</evidence>
<dbReference type="GO" id="GO:0010268">
    <property type="term" value="P:brassinosteroid homeostasis"/>
    <property type="evidence" value="ECO:0000318"/>
    <property type="project" value="GO_Central"/>
</dbReference>
<comment type="subcellular location">
    <subcellularLocation>
        <location evidence="1">Membrane</location>
        <topology evidence="1">Single-pass membrane protein</topology>
    </subcellularLocation>
</comment>
<comment type="similarity">
    <text evidence="2">Belongs to the cytochrome P450 family.</text>
</comment>
<dbReference type="InterPro" id="IPR002401">
    <property type="entry name" value="Cyt_P450_E_grp-I"/>
</dbReference>
<dbReference type="InParanoid" id="A0A804PFY7"/>
<evidence type="ECO:0000256" key="6">
    <source>
        <dbReference type="ARBA" id="ARBA00022989"/>
    </source>
</evidence>
<proteinExistence type="inferred from homology"/>
<keyword evidence="8 11" id="KW-0408">Iron</keyword>
<evidence type="ECO:0000256" key="9">
    <source>
        <dbReference type="ARBA" id="ARBA00023033"/>
    </source>
</evidence>
<evidence type="ECO:0000313" key="14">
    <source>
        <dbReference type="Proteomes" id="UP000007305"/>
    </source>
</evidence>
<evidence type="ECO:0000256" key="7">
    <source>
        <dbReference type="ARBA" id="ARBA00023002"/>
    </source>
</evidence>
<dbReference type="PRINTS" id="PR00385">
    <property type="entry name" value="P450"/>
</dbReference>
<reference evidence="14" key="1">
    <citation type="journal article" date="2009" name="Science">
        <title>The B73 maize genome: complexity, diversity, and dynamics.</title>
        <authorList>
            <person name="Schnable P.S."/>
            <person name="Ware D."/>
            <person name="Fulton R.S."/>
            <person name="Stein J.C."/>
            <person name="Wei F."/>
            <person name="Pasternak S."/>
            <person name="Liang C."/>
            <person name="Zhang J."/>
            <person name="Fulton L."/>
            <person name="Graves T.A."/>
            <person name="Minx P."/>
            <person name="Reily A.D."/>
            <person name="Courtney L."/>
            <person name="Kruchowski S.S."/>
            <person name="Tomlinson C."/>
            <person name="Strong C."/>
            <person name="Delehaunty K."/>
            <person name="Fronick C."/>
            <person name="Courtney B."/>
            <person name="Rock S.M."/>
            <person name="Belter E."/>
            <person name="Du F."/>
            <person name="Kim K."/>
            <person name="Abbott R.M."/>
            <person name="Cotton M."/>
            <person name="Levy A."/>
            <person name="Marchetto P."/>
            <person name="Ochoa K."/>
            <person name="Jackson S.M."/>
            <person name="Gillam B."/>
            <person name="Chen W."/>
            <person name="Yan L."/>
            <person name="Higginbotham J."/>
            <person name="Cardenas M."/>
            <person name="Waligorski J."/>
            <person name="Applebaum E."/>
            <person name="Phelps L."/>
            <person name="Falcone J."/>
            <person name="Kanchi K."/>
            <person name="Thane T."/>
            <person name="Scimone A."/>
            <person name="Thane N."/>
            <person name="Henke J."/>
            <person name="Wang T."/>
            <person name="Ruppert J."/>
            <person name="Shah N."/>
            <person name="Rotter K."/>
            <person name="Hodges J."/>
            <person name="Ingenthron E."/>
            <person name="Cordes M."/>
            <person name="Kohlberg S."/>
            <person name="Sgro J."/>
            <person name="Delgado B."/>
            <person name="Mead K."/>
            <person name="Chinwalla A."/>
            <person name="Leonard S."/>
            <person name="Crouse K."/>
            <person name="Collura K."/>
            <person name="Kudrna D."/>
            <person name="Currie J."/>
            <person name="He R."/>
            <person name="Angelova A."/>
            <person name="Rajasekar S."/>
            <person name="Mueller T."/>
            <person name="Lomeli R."/>
            <person name="Scara G."/>
            <person name="Ko A."/>
            <person name="Delaney K."/>
            <person name="Wissotski M."/>
            <person name="Lopez G."/>
            <person name="Campos D."/>
            <person name="Braidotti M."/>
            <person name="Ashley E."/>
            <person name="Golser W."/>
            <person name="Kim H."/>
            <person name="Lee S."/>
            <person name="Lin J."/>
            <person name="Dujmic Z."/>
            <person name="Kim W."/>
            <person name="Talag J."/>
            <person name="Zuccolo A."/>
            <person name="Fan C."/>
            <person name="Sebastian A."/>
            <person name="Kramer M."/>
            <person name="Spiegel L."/>
            <person name="Nascimento L."/>
            <person name="Zutavern T."/>
            <person name="Miller B."/>
            <person name="Ambroise C."/>
            <person name="Muller S."/>
            <person name="Spooner W."/>
            <person name="Narechania A."/>
            <person name="Ren L."/>
            <person name="Wei S."/>
            <person name="Kumari S."/>
            <person name="Faga B."/>
            <person name="Levy M.J."/>
            <person name="McMahan L."/>
            <person name="Van Buren P."/>
            <person name="Vaughn M.W."/>
            <person name="Ying K."/>
            <person name="Yeh C.-T."/>
            <person name="Emrich S.J."/>
            <person name="Jia Y."/>
            <person name="Kalyanaraman A."/>
            <person name="Hsia A.-P."/>
            <person name="Barbazuk W.B."/>
            <person name="Baucom R.S."/>
            <person name="Brutnell T.P."/>
            <person name="Carpita N.C."/>
            <person name="Chaparro C."/>
            <person name="Chia J.-M."/>
            <person name="Deragon J.-M."/>
            <person name="Estill J.C."/>
            <person name="Fu Y."/>
            <person name="Jeddeloh J.A."/>
            <person name="Han Y."/>
            <person name="Lee H."/>
            <person name="Li P."/>
            <person name="Lisch D.R."/>
            <person name="Liu S."/>
            <person name="Liu Z."/>
            <person name="Nagel D.H."/>
            <person name="McCann M.C."/>
            <person name="SanMiguel P."/>
            <person name="Myers A.M."/>
            <person name="Nettleton D."/>
            <person name="Nguyen J."/>
            <person name="Penning B.W."/>
            <person name="Ponnala L."/>
            <person name="Schneider K.L."/>
            <person name="Schwartz D.C."/>
            <person name="Sharma A."/>
            <person name="Soderlund C."/>
            <person name="Springer N.M."/>
            <person name="Sun Q."/>
            <person name="Wang H."/>
            <person name="Waterman M."/>
            <person name="Westerman R."/>
            <person name="Wolfgruber T.K."/>
            <person name="Yang L."/>
            <person name="Yu Y."/>
            <person name="Zhang L."/>
            <person name="Zhou S."/>
            <person name="Zhu Q."/>
            <person name="Bennetzen J.L."/>
            <person name="Dawe R.K."/>
            <person name="Jiang J."/>
            <person name="Jiang N."/>
            <person name="Presting G.G."/>
            <person name="Wessler S.R."/>
            <person name="Aluru S."/>
            <person name="Martienssen R.A."/>
            <person name="Clifton S.W."/>
            <person name="McCombie W.R."/>
            <person name="Wing R.A."/>
            <person name="Wilson R.K."/>
        </authorList>
    </citation>
    <scope>NUCLEOTIDE SEQUENCE [LARGE SCALE GENOMIC DNA]</scope>
    <source>
        <strain evidence="14">cv. B73</strain>
    </source>
</reference>
<feature type="region of interest" description="Disordered" evidence="12">
    <location>
        <begin position="1"/>
        <end position="36"/>
    </location>
</feature>
<sequence length="835" mass="91326">MPALPAGPIARRNGLSTSTSPPLYNRPTLPSPQTPAITTTLSFRIPCLCVRGNKRTAITRKPAPLCLVPFQEAKEEEEEEEEEEAADSDCNEGGDGHRRDRRGLAVVARGGGRRARVAGVARGDARGGCALVAAPSPGGTLRGAGCARAAVPFPAGVREGDGGAHGGGLGQTHVAANLPQRATPRARLLPLLAEDLRCVAWPLSPTSRFRPCVASRSMCPRPSPHTPFRLIAHLFGCLSVICSLPVRFPAFPPLSLSSCRIAPLCMSVCGQGLSFCLLCAYGTYGVYSLFGSSFLLQTRSQRHVNNLTSVAALPCCSLSFPCSCSPCPSGSCIQWSWALDHERSTWEETSAVHIQSLFLCFFSLFSLLFVRSGQFAVRRSVGWQWLVDRLASFSTCAGPSFLIWFGPTPRLTVAEPELVREIFLTRAEAFDRYEAHPVVRQLEGDGLVSLHGDKWALHRRVLTDAFYPDNLNRLVPHVGRSVAALAAKWNAMAAAAGNGEVEVDVAEWFQAVTEEAITRVTFGRSYDDGRVVFAMQGRLMAYASEAFRKVLVPGYRFLPTKKNWQSWKLGREIRRSLTRLIARRSGMAEEEEEVQAGHSGGFRDLLGAMINAGERKTPAAIPVADMLEECKTFFFAGKQTTTNLLVWATVLLAMHPEWQERARSEVLDICGPDELPSKEHLPRLKTLGMIINETLRLYPPAVATIRRAKTDVQLSDGCMIPRDTELLIPIMAIHHDARFWGPDAAQFNPARFAGGTARAAKHPLAFIPFGLGSRMCIGQNLARLEAKLTMAILLQRFEMKASPNYIHAPTVLMLLYPQYGAPVIFRPRSAHPAAS</sequence>
<dbReference type="InterPro" id="IPR017972">
    <property type="entry name" value="Cyt_P450_CS"/>
</dbReference>
<gene>
    <name evidence="13" type="primary">LOC103626790</name>
</gene>
<dbReference type="GO" id="GO:0020037">
    <property type="term" value="F:heme binding"/>
    <property type="evidence" value="ECO:0007669"/>
    <property type="project" value="InterPro"/>
</dbReference>
<dbReference type="AlphaFoldDB" id="A0A804PFY7"/>
<evidence type="ECO:0008006" key="15">
    <source>
        <dbReference type="Google" id="ProtNLM"/>
    </source>
</evidence>
<dbReference type="GO" id="GO:0016705">
    <property type="term" value="F:oxidoreductase activity, acting on paired donors, with incorporation or reduction of molecular oxygen"/>
    <property type="evidence" value="ECO:0007669"/>
    <property type="project" value="InterPro"/>
</dbReference>
<dbReference type="PROSITE" id="PS00086">
    <property type="entry name" value="CYTOCHROME_P450"/>
    <property type="match status" value="1"/>
</dbReference>